<dbReference type="OrthoDB" id="8954335at2759"/>
<dbReference type="Gene3D" id="3.40.50.300">
    <property type="entry name" value="P-loop containing nucleotide triphosphate hydrolases"/>
    <property type="match status" value="1"/>
</dbReference>
<dbReference type="Proteomes" id="UP001049176">
    <property type="component" value="Chromosome 5"/>
</dbReference>
<proteinExistence type="predicted"/>
<dbReference type="KEGG" id="more:E1B28_008422"/>
<dbReference type="Pfam" id="PF01926">
    <property type="entry name" value="MMR_HSR1"/>
    <property type="match status" value="1"/>
</dbReference>
<reference evidence="3" key="1">
    <citation type="journal article" date="2021" name="Genome Biol. Evol.">
        <title>The assembled and annotated genome of the fairy-ring fungus Marasmius oreades.</title>
        <authorList>
            <person name="Hiltunen M."/>
            <person name="Ament-Velasquez S.L."/>
            <person name="Johannesson H."/>
        </authorList>
    </citation>
    <scope>NUCLEOTIDE SEQUENCE</scope>
    <source>
        <strain evidence="3">03SP1</strain>
    </source>
</reference>
<dbReference type="GeneID" id="66077498"/>
<dbReference type="AlphaFoldDB" id="A0A9P7UTA3"/>
<evidence type="ECO:0000313" key="4">
    <source>
        <dbReference type="Proteomes" id="UP001049176"/>
    </source>
</evidence>
<keyword evidence="4" id="KW-1185">Reference proteome</keyword>
<sequence>MVNLELLKLEKSSIIVVLGASGSGKTTFINAASGSSLQVGSALDPCTTIVQLSEPFDLNGQILRLVDTPGDEDADALKKIADFLASVYERQIKLLGLVYFQNISSPRVGGLSRRNMRIFRDICGEGTMKRVIIVTTGIDSESDTREMELQENPKFFRAVIQEGARLVRHDGTVESARGIVLQLVRAAGEDSTSLKIQEQLSNLGKGFSESVIGVQLDPELAKEIGDHEQAMKDLRSTMQGDSLAKPGLGAKVKELRALVALTEAERDELADEYHAYESTQGLSLLHALILGSMMLMALWVL</sequence>
<dbReference type="SUPFAM" id="SSF52540">
    <property type="entry name" value="P-loop containing nucleoside triphosphate hydrolases"/>
    <property type="match status" value="1"/>
</dbReference>
<dbReference type="InterPro" id="IPR027417">
    <property type="entry name" value="P-loop_NTPase"/>
</dbReference>
<gene>
    <name evidence="3" type="ORF">E1B28_008422</name>
</gene>
<organism evidence="3 4">
    <name type="scientific">Marasmius oreades</name>
    <name type="common">fairy-ring Marasmius</name>
    <dbReference type="NCBI Taxonomy" id="181124"/>
    <lineage>
        <taxon>Eukaryota</taxon>
        <taxon>Fungi</taxon>
        <taxon>Dikarya</taxon>
        <taxon>Basidiomycota</taxon>
        <taxon>Agaricomycotina</taxon>
        <taxon>Agaricomycetes</taxon>
        <taxon>Agaricomycetidae</taxon>
        <taxon>Agaricales</taxon>
        <taxon>Marasmiineae</taxon>
        <taxon>Marasmiaceae</taxon>
        <taxon>Marasmius</taxon>
    </lineage>
</organism>
<evidence type="ECO:0000256" key="1">
    <source>
        <dbReference type="SAM" id="Coils"/>
    </source>
</evidence>
<evidence type="ECO:0000259" key="2">
    <source>
        <dbReference type="Pfam" id="PF01926"/>
    </source>
</evidence>
<feature type="domain" description="G" evidence="2">
    <location>
        <begin position="15"/>
        <end position="85"/>
    </location>
</feature>
<dbReference type="EMBL" id="CM032185">
    <property type="protein sequence ID" value="KAG7092041.1"/>
    <property type="molecule type" value="Genomic_DNA"/>
</dbReference>
<evidence type="ECO:0000313" key="3">
    <source>
        <dbReference type="EMBL" id="KAG7092041.1"/>
    </source>
</evidence>
<dbReference type="RefSeq" id="XP_043008511.1">
    <property type="nucleotide sequence ID" value="XM_043153227.1"/>
</dbReference>
<dbReference type="InterPro" id="IPR006073">
    <property type="entry name" value="GTP-bd"/>
</dbReference>
<accession>A0A9P7UTA3</accession>
<keyword evidence="1" id="KW-0175">Coiled coil</keyword>
<dbReference type="CDD" id="cd00882">
    <property type="entry name" value="Ras_like_GTPase"/>
    <property type="match status" value="1"/>
</dbReference>
<comment type="caution">
    <text evidence="3">The sequence shown here is derived from an EMBL/GenBank/DDBJ whole genome shotgun (WGS) entry which is preliminary data.</text>
</comment>
<feature type="coiled-coil region" evidence="1">
    <location>
        <begin position="252"/>
        <end position="279"/>
    </location>
</feature>
<dbReference type="GO" id="GO:0005525">
    <property type="term" value="F:GTP binding"/>
    <property type="evidence" value="ECO:0007669"/>
    <property type="project" value="InterPro"/>
</dbReference>
<name>A0A9P7UTA3_9AGAR</name>
<protein>
    <recommendedName>
        <fullName evidence="2">G domain-containing protein</fullName>
    </recommendedName>
</protein>